<dbReference type="Proteomes" id="UP000494203">
    <property type="component" value="Unassembled WGS sequence"/>
</dbReference>
<dbReference type="RefSeq" id="WP_175140780.1">
    <property type="nucleotide sequence ID" value="NZ_CADIKZ010000005.1"/>
</dbReference>
<sequence>MQTFKDIETGRFYQFDSEVIADNTGGRYVFRSPFGLLNVPLTLVPASLDDMPVQPLPDPAPVSRYQGREAMRLTPYPKEGRPDWTLFDAFEELLNDPATPAYYRRAWDELLAFEWGSAMLHAAADVLGLTLAQRLDLFSLAATLKA</sequence>
<reference evidence="1 2" key="1">
    <citation type="submission" date="2020-04" db="EMBL/GenBank/DDBJ databases">
        <authorList>
            <person name="De Canck E."/>
        </authorList>
    </citation>
    <scope>NUCLEOTIDE SEQUENCE [LARGE SCALE GENOMIC DNA]</scope>
    <source>
        <strain evidence="1 2">LMG 26788</strain>
    </source>
</reference>
<name>A0A6S7CRY0_9BURK</name>
<evidence type="ECO:0000313" key="2">
    <source>
        <dbReference type="Proteomes" id="UP000494203"/>
    </source>
</evidence>
<gene>
    <name evidence="1" type="ORF">LMG26788_02182</name>
</gene>
<organism evidence="1 2">
    <name type="scientific">Achromobacter pulmonis</name>
    <dbReference type="NCBI Taxonomy" id="1389932"/>
    <lineage>
        <taxon>Bacteria</taxon>
        <taxon>Pseudomonadati</taxon>
        <taxon>Pseudomonadota</taxon>
        <taxon>Betaproteobacteria</taxon>
        <taxon>Burkholderiales</taxon>
        <taxon>Alcaligenaceae</taxon>
        <taxon>Achromobacter</taxon>
    </lineage>
</organism>
<accession>A0A6S7CRY0</accession>
<dbReference type="EMBL" id="CADIKZ010000005">
    <property type="protein sequence ID" value="CAB3859403.1"/>
    <property type="molecule type" value="Genomic_DNA"/>
</dbReference>
<protein>
    <submittedName>
        <fullName evidence="1">Uncharacterized protein</fullName>
    </submittedName>
</protein>
<keyword evidence="2" id="KW-1185">Reference proteome</keyword>
<dbReference type="AlphaFoldDB" id="A0A6S7CRY0"/>
<proteinExistence type="predicted"/>
<evidence type="ECO:0000313" key="1">
    <source>
        <dbReference type="EMBL" id="CAB3859403.1"/>
    </source>
</evidence>